<name>A0A2N0A063_9LEPT</name>
<dbReference type="EMBL" id="NPEA01000004">
    <property type="protein sequence ID" value="PJZ77694.1"/>
    <property type="molecule type" value="Genomic_DNA"/>
</dbReference>
<evidence type="ECO:0000256" key="1">
    <source>
        <dbReference type="SAM" id="MobiDB-lite"/>
    </source>
</evidence>
<gene>
    <name evidence="2" type="ORF">CH365_09040</name>
</gene>
<proteinExistence type="predicted"/>
<feature type="region of interest" description="Disordered" evidence="1">
    <location>
        <begin position="52"/>
        <end position="77"/>
    </location>
</feature>
<dbReference type="AlphaFoldDB" id="A0A2N0A063"/>
<comment type="caution">
    <text evidence="2">The sequence shown here is derived from an EMBL/GenBank/DDBJ whole genome shotgun (WGS) entry which is preliminary data.</text>
</comment>
<keyword evidence="3" id="KW-1185">Reference proteome</keyword>
<dbReference type="Proteomes" id="UP000231843">
    <property type="component" value="Unassembled WGS sequence"/>
</dbReference>
<organism evidence="2 3">
    <name type="scientific">Leptospira neocaledonica</name>
    <dbReference type="NCBI Taxonomy" id="2023192"/>
    <lineage>
        <taxon>Bacteria</taxon>
        <taxon>Pseudomonadati</taxon>
        <taxon>Spirochaetota</taxon>
        <taxon>Spirochaetia</taxon>
        <taxon>Leptospirales</taxon>
        <taxon>Leptospiraceae</taxon>
        <taxon>Leptospira</taxon>
    </lineage>
</organism>
<protein>
    <submittedName>
        <fullName evidence="2">Uncharacterized protein</fullName>
    </submittedName>
</protein>
<evidence type="ECO:0000313" key="2">
    <source>
        <dbReference type="EMBL" id="PJZ77694.1"/>
    </source>
</evidence>
<reference evidence="2 3" key="1">
    <citation type="submission" date="2017-07" db="EMBL/GenBank/DDBJ databases">
        <title>Leptospira spp. isolated from tropical soils.</title>
        <authorList>
            <person name="Thibeaux R."/>
            <person name="Iraola G."/>
            <person name="Ferres I."/>
            <person name="Bierque E."/>
            <person name="Girault D."/>
            <person name="Soupe-Gilbert M.-E."/>
            <person name="Picardeau M."/>
            <person name="Goarant C."/>
        </authorList>
    </citation>
    <scope>NUCLEOTIDE SEQUENCE [LARGE SCALE GENOMIC DNA]</scope>
    <source>
        <strain evidence="2 3">ES4-C-A1</strain>
    </source>
</reference>
<sequence>MWAVCNFPDYLLPRPRDLTEAKTIKRIISMKKLVLALTTLSLVAAFALSAEEKKEAPKKEEAKKEAPKADAKKEAKK</sequence>
<accession>A0A2N0A063</accession>
<evidence type="ECO:0000313" key="3">
    <source>
        <dbReference type="Proteomes" id="UP000231843"/>
    </source>
</evidence>